<sequence length="117" mass="12075">MTKADDYQQVVDCGDGRVKTITRPRPRRGPMAAAAAVDAMLALAVAVADASLTPTQMAAPLVVDAAARKRPPTPPAHGCCFRCPRVAAVAARAGPPSPARCPRVAGAAAVFRYPRDG</sequence>
<proteinExistence type="predicted"/>
<name>Q5ZE46_ORYSJ</name>
<reference evidence="1" key="1">
    <citation type="journal article" date="2002" name="Nature">
        <title>The genome sequence and structure of rice chromosome 1.</title>
        <authorList>
            <person name="Sasaki T."/>
            <person name="Matsumoto T."/>
            <person name="Yamamoto K."/>
            <person name="Sakata K."/>
            <person name="Baba T."/>
            <person name="Katayose Y."/>
            <person name="Wu J."/>
            <person name="Niimura Y."/>
            <person name="Cheng Z."/>
            <person name="Nagamura Y."/>
            <person name="Antonio B.A."/>
            <person name="Kanamori H."/>
            <person name="Hosokawa S."/>
            <person name="Masukawa M."/>
            <person name="Arikawa K."/>
            <person name="Chiden Y."/>
            <person name="Hayashi M."/>
            <person name="Okamoto M."/>
            <person name="Ando T."/>
            <person name="Aoki H."/>
            <person name="Arita K."/>
            <person name="Hamada M."/>
            <person name="Harada C."/>
            <person name="Hijishita S."/>
            <person name="Honda M."/>
            <person name="Ichikawa Y."/>
            <person name="Idonuma A."/>
            <person name="Iijima M."/>
            <person name="Ikeda M."/>
            <person name="Ikeno M."/>
            <person name="Itoh S."/>
            <person name="Itoh T."/>
            <person name="Itoh Y."/>
            <person name="Itoh Y."/>
            <person name="Iwabuchi A."/>
            <person name="Kamiya K."/>
            <person name="Karasawa W."/>
            <person name="Katagiri S."/>
            <person name="Kikuta A."/>
            <person name="Kobayashi N."/>
            <person name="Kono I."/>
            <person name="Machita K."/>
            <person name="Maehara T."/>
            <person name="Mizuno H."/>
            <person name="Mizubayashi T."/>
            <person name="Mukai Y."/>
            <person name="Nagasaki H."/>
            <person name="Nakashima M."/>
            <person name="Nakama Y."/>
            <person name="Nakamichi Y."/>
            <person name="Nakamura M."/>
            <person name="Namiki N."/>
            <person name="Negishi M."/>
            <person name="Ohta I."/>
            <person name="Ono N."/>
            <person name="Saji S."/>
            <person name="Sakai K."/>
            <person name="Shibata M."/>
            <person name="Shimokawa T."/>
            <person name="Shomura A."/>
            <person name="Song J."/>
            <person name="Takazaki Y."/>
            <person name="Terasawa K."/>
            <person name="Tsuji K."/>
            <person name="Waki K."/>
            <person name="Yamagata H."/>
            <person name="Yamane H."/>
            <person name="Yoshiki S."/>
            <person name="Yoshihara R."/>
            <person name="Yukawa K."/>
            <person name="Zhong H."/>
            <person name="Iwama H."/>
            <person name="Endo T."/>
            <person name="Ito H."/>
            <person name="Hahn J.H."/>
            <person name="Kim H.I."/>
            <person name="Eun M.Y."/>
            <person name="Yano M."/>
            <person name="Jiang J."/>
            <person name="Gojobori T."/>
        </authorList>
    </citation>
    <scope>NUCLEOTIDE SEQUENCE</scope>
</reference>
<dbReference type="Proteomes" id="UP000817658">
    <property type="component" value="Chromosome 1"/>
</dbReference>
<accession>Q5ZE46</accession>
<dbReference type="AlphaFoldDB" id="Q5ZE46"/>
<gene>
    <name evidence="1" type="ORF">P0006C01.47</name>
</gene>
<organism evidence="1">
    <name type="scientific">Oryza sativa subsp. japonica</name>
    <name type="common">Rice</name>
    <dbReference type="NCBI Taxonomy" id="39947"/>
    <lineage>
        <taxon>Eukaryota</taxon>
        <taxon>Viridiplantae</taxon>
        <taxon>Streptophyta</taxon>
        <taxon>Embryophyta</taxon>
        <taxon>Tracheophyta</taxon>
        <taxon>Spermatophyta</taxon>
        <taxon>Magnoliopsida</taxon>
        <taxon>Liliopsida</taxon>
        <taxon>Poales</taxon>
        <taxon>Poaceae</taxon>
        <taxon>BOP clade</taxon>
        <taxon>Oryzoideae</taxon>
        <taxon>Oryzeae</taxon>
        <taxon>Oryzinae</taxon>
        <taxon>Oryza</taxon>
        <taxon>Oryza sativa</taxon>
    </lineage>
</organism>
<protein>
    <submittedName>
        <fullName evidence="1">Uncharacterized protein</fullName>
    </submittedName>
</protein>
<evidence type="ECO:0000313" key="1">
    <source>
        <dbReference type="EMBL" id="BAD61164.1"/>
    </source>
</evidence>
<dbReference type="EMBL" id="AP002744">
    <property type="protein sequence ID" value="BAD61164.1"/>
    <property type="molecule type" value="Genomic_DNA"/>
</dbReference>